<reference evidence="8" key="4">
    <citation type="submission" date="2022-03" db="EMBL/GenBank/DDBJ databases">
        <title>Complete Genome Sequence of Staphylococcus edaphicus strain CCM 8731.</title>
        <authorList>
            <person name="Rimmer C.O."/>
            <person name="Thomas J.C."/>
        </authorList>
    </citation>
    <scope>NUCLEOTIDE SEQUENCE</scope>
    <source>
        <strain evidence="8">CCM 8731</strain>
    </source>
</reference>
<organism evidence="7 9">
    <name type="scientific">Staphylococcus edaphicus</name>
    <dbReference type="NCBI Taxonomy" id="1955013"/>
    <lineage>
        <taxon>Bacteria</taxon>
        <taxon>Bacillati</taxon>
        <taxon>Bacillota</taxon>
        <taxon>Bacilli</taxon>
        <taxon>Bacillales</taxon>
        <taxon>Staphylococcaceae</taxon>
        <taxon>Staphylococcus</taxon>
    </lineage>
</organism>
<dbReference type="Proteomes" id="UP000223828">
    <property type="component" value="Unassembled WGS sequence"/>
</dbReference>
<evidence type="ECO:0000259" key="6">
    <source>
        <dbReference type="Pfam" id="PF02826"/>
    </source>
</evidence>
<dbReference type="AlphaFoldDB" id="A0A2C6U6U7"/>
<feature type="domain" description="D-isomer specific 2-hydroxyacid dehydrogenase NAD-binding" evidence="6">
    <location>
        <begin position="105"/>
        <end position="277"/>
    </location>
</feature>
<dbReference type="InterPro" id="IPR006140">
    <property type="entry name" value="D-isomer_DH_NAD-bd"/>
</dbReference>
<dbReference type="PANTHER" id="PTHR43333:SF1">
    <property type="entry name" value="D-ISOMER SPECIFIC 2-HYDROXYACID DEHYDROGENASE NAD-BINDING DOMAIN-CONTAINING PROTEIN"/>
    <property type="match status" value="1"/>
</dbReference>
<evidence type="ECO:0000313" key="8">
    <source>
        <dbReference type="EMBL" id="UQW82437.1"/>
    </source>
</evidence>
<keyword evidence="2 4" id="KW-0560">Oxidoreductase</keyword>
<dbReference type="GO" id="GO:0051287">
    <property type="term" value="F:NAD binding"/>
    <property type="evidence" value="ECO:0007669"/>
    <property type="project" value="InterPro"/>
</dbReference>
<reference evidence="9" key="2">
    <citation type="submission" date="2017-10" db="EMBL/GenBank/DDBJ databases">
        <title>Staphylococcus edaphicus sp. nov., isolated in Antarctica, harbouring mecC gene and genomic islands essential in adaptation to extreme environment.</title>
        <authorList>
            <person name="Pantucek R."/>
            <person name="Sedlacek I."/>
            <person name="Indrakova A."/>
            <person name="Vrbovska V."/>
            <person name="Maslanova I."/>
            <person name="Kovarovic V."/>
            <person name="Svec P."/>
            <person name="Kralova S."/>
            <person name="Kristofova L."/>
            <person name="Keklakova J."/>
            <person name="Petras P."/>
            <person name="Doskar J."/>
        </authorList>
    </citation>
    <scope>NUCLEOTIDE SEQUENCE [LARGE SCALE GENOMIC DNA]</scope>
    <source>
        <strain evidence="9">CCM 5085</strain>
    </source>
</reference>
<evidence type="ECO:0000313" key="9">
    <source>
        <dbReference type="Proteomes" id="UP000223828"/>
    </source>
</evidence>
<dbReference type="RefSeq" id="WP_099090457.1">
    <property type="nucleotide sequence ID" value="NZ_CP093217.1"/>
</dbReference>
<dbReference type="EMBL" id="MRZN01000011">
    <property type="protein sequence ID" value="PHK49552.1"/>
    <property type="molecule type" value="Genomic_DNA"/>
</dbReference>
<accession>A0A2C6U6U7</accession>
<dbReference type="InterPro" id="IPR006139">
    <property type="entry name" value="D-isomer_2_OHA_DH_cat_dom"/>
</dbReference>
<dbReference type="InterPro" id="IPR036291">
    <property type="entry name" value="NAD(P)-bd_dom_sf"/>
</dbReference>
<evidence type="ECO:0000313" key="10">
    <source>
        <dbReference type="Proteomes" id="UP001056588"/>
    </source>
</evidence>
<dbReference type="EMBL" id="CP093217">
    <property type="protein sequence ID" value="UQW82437.1"/>
    <property type="molecule type" value="Genomic_DNA"/>
</dbReference>
<dbReference type="Pfam" id="PF02826">
    <property type="entry name" value="2-Hacid_dh_C"/>
    <property type="match status" value="1"/>
</dbReference>
<keyword evidence="10" id="KW-1185">Reference proteome</keyword>
<evidence type="ECO:0000256" key="4">
    <source>
        <dbReference type="RuleBase" id="RU003719"/>
    </source>
</evidence>
<evidence type="ECO:0000259" key="5">
    <source>
        <dbReference type="Pfam" id="PF00389"/>
    </source>
</evidence>
<feature type="domain" description="D-isomer specific 2-hydroxyacid dehydrogenase catalytic" evidence="5">
    <location>
        <begin position="36"/>
        <end position="301"/>
    </location>
</feature>
<reference evidence="7" key="1">
    <citation type="journal article" date="2017" name="Appl. Environ. Microbiol.">
        <title>Staphylococcus edaphicus sp. nov., isolated in Antarctica, harbours mecC gene and genomic islands with suspected role in adaptation to extreme environment.</title>
        <authorList>
            <person name="Pantucek R."/>
            <person name="Sedlacek I."/>
            <person name="Indrakova A."/>
            <person name="Vrbovska V."/>
            <person name="Maslanova I."/>
            <person name="Kovarovic V."/>
            <person name="Svec P."/>
            <person name="Kralova S."/>
            <person name="Kristofova L."/>
            <person name="Keklakova J."/>
            <person name="Petras P."/>
            <person name="Doskar J."/>
        </authorList>
    </citation>
    <scope>NUCLEOTIDE SEQUENCE</scope>
    <source>
        <strain evidence="7">CCM 8730</strain>
    </source>
</reference>
<name>A0A2C6U6U7_9STAP</name>
<proteinExistence type="inferred from homology"/>
<dbReference type="GO" id="GO:0016616">
    <property type="term" value="F:oxidoreductase activity, acting on the CH-OH group of donors, NAD or NADP as acceptor"/>
    <property type="evidence" value="ECO:0007669"/>
    <property type="project" value="InterPro"/>
</dbReference>
<dbReference type="SUPFAM" id="SSF51735">
    <property type="entry name" value="NAD(P)-binding Rossmann-fold domains"/>
    <property type="match status" value="1"/>
</dbReference>
<gene>
    <name evidence="7" type="ORF">BTJ66_08060</name>
    <name evidence="8" type="ORF">MNY58_04910</name>
</gene>
<protein>
    <submittedName>
        <fullName evidence="7">Hydroxyacid dehydrogenase</fullName>
    </submittedName>
    <submittedName>
        <fullName evidence="8">Phosphoglycerate dehydrogenase</fullName>
    </submittedName>
</protein>
<evidence type="ECO:0000313" key="7">
    <source>
        <dbReference type="EMBL" id="PHK49552.1"/>
    </source>
</evidence>
<dbReference type="SUPFAM" id="SSF52283">
    <property type="entry name" value="Formate/glycerate dehydrogenase catalytic domain-like"/>
    <property type="match status" value="1"/>
</dbReference>
<dbReference type="OrthoDB" id="9805416at2"/>
<evidence type="ECO:0000256" key="1">
    <source>
        <dbReference type="ARBA" id="ARBA00005854"/>
    </source>
</evidence>
<dbReference type="CDD" id="cd12155">
    <property type="entry name" value="PGDH_1"/>
    <property type="match status" value="1"/>
</dbReference>
<comment type="similarity">
    <text evidence="1 4">Belongs to the D-isomer specific 2-hydroxyacid dehydrogenase family.</text>
</comment>
<dbReference type="PANTHER" id="PTHR43333">
    <property type="entry name" value="2-HACID_DH_C DOMAIN-CONTAINING PROTEIN"/>
    <property type="match status" value="1"/>
</dbReference>
<dbReference type="Gene3D" id="3.40.50.720">
    <property type="entry name" value="NAD(P)-binding Rossmann-like Domain"/>
    <property type="match status" value="2"/>
</dbReference>
<dbReference type="Pfam" id="PF00389">
    <property type="entry name" value="2-Hacid_dh"/>
    <property type="match status" value="1"/>
</dbReference>
<dbReference type="Proteomes" id="UP001056588">
    <property type="component" value="Chromosome"/>
</dbReference>
<keyword evidence="3" id="KW-0520">NAD</keyword>
<evidence type="ECO:0000256" key="2">
    <source>
        <dbReference type="ARBA" id="ARBA00023002"/>
    </source>
</evidence>
<evidence type="ECO:0000256" key="3">
    <source>
        <dbReference type="ARBA" id="ARBA00023027"/>
    </source>
</evidence>
<sequence>MKAVSLMRMGDLEKELTETFPNVDFVFSTGLSDIAEDDRRTLDILFGYDGNLDESFLEKCPNLTWIAWYATGVNKLPLNYISKNKIKLTNGKGVHAKQMSEFIFAYILDNYKKMRTSYINQKNKYYDSTLTGSRVSGEKILFLGTGSIAQYTARIANIMGMEVLGINTTGHAVEGFDKTYAINEMKAILHDANIIVNTLPETKETVHLLERKHFEHMSSEALFINVGRGTIVEEDILIEALQKNLIRHAYIDVFEHEPLQPSSELYNLDNITITAHITGNGAENKSEVTQIFKKNLESILNNRGLIENEVDPVNGY</sequence>
<reference evidence="7" key="3">
    <citation type="submission" date="2017-10" db="EMBL/GenBank/DDBJ databases">
        <authorList>
            <person name="Vrbovska V."/>
            <person name="Kovarovic V."/>
            <person name="Indrakova A."/>
        </authorList>
    </citation>
    <scope>NUCLEOTIDE SEQUENCE</scope>
    <source>
        <strain evidence="7">CCM 8730</strain>
    </source>
</reference>